<keyword evidence="1" id="KW-0472">Membrane</keyword>
<organism evidence="2 3">
    <name type="scientific">Saponaria officinalis</name>
    <name type="common">Common soapwort</name>
    <name type="synonym">Lychnis saponaria</name>
    <dbReference type="NCBI Taxonomy" id="3572"/>
    <lineage>
        <taxon>Eukaryota</taxon>
        <taxon>Viridiplantae</taxon>
        <taxon>Streptophyta</taxon>
        <taxon>Embryophyta</taxon>
        <taxon>Tracheophyta</taxon>
        <taxon>Spermatophyta</taxon>
        <taxon>Magnoliopsida</taxon>
        <taxon>eudicotyledons</taxon>
        <taxon>Gunneridae</taxon>
        <taxon>Pentapetalae</taxon>
        <taxon>Caryophyllales</taxon>
        <taxon>Caryophyllaceae</taxon>
        <taxon>Caryophylleae</taxon>
        <taxon>Saponaria</taxon>
    </lineage>
</organism>
<accession>A0AAW1GJL2</accession>
<feature type="transmembrane region" description="Helical" evidence="1">
    <location>
        <begin position="98"/>
        <end position="120"/>
    </location>
</feature>
<comment type="caution">
    <text evidence="2">The sequence shown here is derived from an EMBL/GenBank/DDBJ whole genome shotgun (WGS) entry which is preliminary data.</text>
</comment>
<evidence type="ECO:0000313" key="2">
    <source>
        <dbReference type="EMBL" id="KAK9664892.1"/>
    </source>
</evidence>
<keyword evidence="3" id="KW-1185">Reference proteome</keyword>
<evidence type="ECO:0000256" key="1">
    <source>
        <dbReference type="SAM" id="Phobius"/>
    </source>
</evidence>
<gene>
    <name evidence="2" type="ORF">RND81_14G075300</name>
</gene>
<keyword evidence="1" id="KW-0812">Transmembrane</keyword>
<reference evidence="2" key="1">
    <citation type="submission" date="2024-03" db="EMBL/GenBank/DDBJ databases">
        <title>WGS assembly of Saponaria officinalis var. Norfolk2.</title>
        <authorList>
            <person name="Jenkins J."/>
            <person name="Shu S."/>
            <person name="Grimwood J."/>
            <person name="Barry K."/>
            <person name="Goodstein D."/>
            <person name="Schmutz J."/>
            <person name="Leebens-Mack J."/>
            <person name="Osbourn A."/>
        </authorList>
    </citation>
    <scope>NUCLEOTIDE SEQUENCE [LARGE SCALE GENOMIC DNA]</scope>
    <source>
        <strain evidence="2">JIC</strain>
    </source>
</reference>
<sequence>MRSKTQNYYSTFFSNYFSSPKLSSLLNPHHHHHHPPPPHLASAPYSSPIMLPPIYEPTPALSLFPCPEGSVGTSVTRPLLRWRVQSRRESACPPFSKWALVLIIRHYYGVLVFFAAKIVLLNL</sequence>
<proteinExistence type="predicted"/>
<protein>
    <submittedName>
        <fullName evidence="2">Uncharacterized protein</fullName>
    </submittedName>
</protein>
<keyword evidence="1" id="KW-1133">Transmembrane helix</keyword>
<name>A0AAW1GJL2_SAPOF</name>
<dbReference type="EMBL" id="JBDFQZ010000014">
    <property type="protein sequence ID" value="KAK9664892.1"/>
    <property type="molecule type" value="Genomic_DNA"/>
</dbReference>
<dbReference type="AlphaFoldDB" id="A0AAW1GJL2"/>
<evidence type="ECO:0000313" key="3">
    <source>
        <dbReference type="Proteomes" id="UP001443914"/>
    </source>
</evidence>
<dbReference type="Proteomes" id="UP001443914">
    <property type="component" value="Unassembled WGS sequence"/>
</dbReference>